<proteinExistence type="predicted"/>
<feature type="transmembrane region" description="Helical" evidence="1">
    <location>
        <begin position="31"/>
        <end position="52"/>
    </location>
</feature>
<dbReference type="AlphaFoldDB" id="A0A848FF77"/>
<keyword evidence="1" id="KW-0812">Transmembrane</keyword>
<evidence type="ECO:0000256" key="1">
    <source>
        <dbReference type="SAM" id="Phobius"/>
    </source>
</evidence>
<organism evidence="2 3">
    <name type="scientific">Azohydromonas caseinilytica</name>
    <dbReference type="NCBI Taxonomy" id="2728836"/>
    <lineage>
        <taxon>Bacteria</taxon>
        <taxon>Pseudomonadati</taxon>
        <taxon>Pseudomonadota</taxon>
        <taxon>Betaproteobacteria</taxon>
        <taxon>Burkholderiales</taxon>
        <taxon>Sphaerotilaceae</taxon>
        <taxon>Azohydromonas</taxon>
    </lineage>
</organism>
<gene>
    <name evidence="2" type="ORF">HHL10_18520</name>
</gene>
<accession>A0A848FF77</accession>
<keyword evidence="1" id="KW-0472">Membrane</keyword>
<evidence type="ECO:0000313" key="3">
    <source>
        <dbReference type="Proteomes" id="UP000574067"/>
    </source>
</evidence>
<sequence>MADPYATDAALAEQATADAFEHTRNDRARSIPWDVLGFLAGLLLALASAPFVPY</sequence>
<reference evidence="2 3" key="1">
    <citation type="submission" date="2020-04" db="EMBL/GenBank/DDBJ databases">
        <title>Azohydromonas sp. isolated from soil.</title>
        <authorList>
            <person name="Dahal R.H."/>
        </authorList>
    </citation>
    <scope>NUCLEOTIDE SEQUENCE [LARGE SCALE GENOMIC DNA]</scope>
    <source>
        <strain evidence="2 3">G-1-1-14</strain>
    </source>
</reference>
<protein>
    <submittedName>
        <fullName evidence="2">Uncharacterized protein</fullName>
    </submittedName>
</protein>
<name>A0A848FF77_9BURK</name>
<dbReference type="Proteomes" id="UP000574067">
    <property type="component" value="Unassembled WGS sequence"/>
</dbReference>
<dbReference type="RefSeq" id="WP_169161885.1">
    <property type="nucleotide sequence ID" value="NZ_JABBFW010000014.1"/>
</dbReference>
<evidence type="ECO:0000313" key="2">
    <source>
        <dbReference type="EMBL" id="NML16979.1"/>
    </source>
</evidence>
<comment type="caution">
    <text evidence="2">The sequence shown here is derived from an EMBL/GenBank/DDBJ whole genome shotgun (WGS) entry which is preliminary data.</text>
</comment>
<keyword evidence="1" id="KW-1133">Transmembrane helix</keyword>
<keyword evidence="3" id="KW-1185">Reference proteome</keyword>
<dbReference type="EMBL" id="JABBFW010000014">
    <property type="protein sequence ID" value="NML16979.1"/>
    <property type="molecule type" value="Genomic_DNA"/>
</dbReference>